<dbReference type="GO" id="GO:0015086">
    <property type="term" value="F:cadmium ion transmembrane transporter activity"/>
    <property type="evidence" value="ECO:0007669"/>
    <property type="project" value="TreeGrafter"/>
</dbReference>
<dbReference type="HAMAP" id="MF_00221">
    <property type="entry name" value="NRAMP"/>
    <property type="match status" value="1"/>
</dbReference>
<proteinExistence type="inferred from homology"/>
<gene>
    <name evidence="9" type="primary">Mvl</name>
    <name evidence="9" type="ORF">Anas_03673</name>
</gene>
<keyword evidence="10" id="KW-1185">Reference proteome</keyword>
<dbReference type="GO" id="GO:0010008">
    <property type="term" value="C:endosome membrane"/>
    <property type="evidence" value="ECO:0007669"/>
    <property type="project" value="TreeGrafter"/>
</dbReference>
<dbReference type="PANTHER" id="PTHR11706:SF33">
    <property type="entry name" value="NATURAL RESISTANCE-ASSOCIATED MACROPHAGE PROTEIN 2"/>
    <property type="match status" value="1"/>
</dbReference>
<evidence type="ECO:0000256" key="3">
    <source>
        <dbReference type="ARBA" id="ARBA00022448"/>
    </source>
</evidence>
<feature type="compositionally biased region" description="Basic and acidic residues" evidence="7">
    <location>
        <begin position="1"/>
        <end position="17"/>
    </location>
</feature>
<feature type="transmembrane region" description="Helical" evidence="8">
    <location>
        <begin position="476"/>
        <end position="503"/>
    </location>
</feature>
<feature type="transmembrane region" description="Helical" evidence="8">
    <location>
        <begin position="375"/>
        <end position="395"/>
    </location>
</feature>
<dbReference type="Proteomes" id="UP000326759">
    <property type="component" value="Unassembled WGS sequence"/>
</dbReference>
<dbReference type="GO" id="GO:0005384">
    <property type="term" value="F:manganese ion transmembrane transporter activity"/>
    <property type="evidence" value="ECO:0007669"/>
    <property type="project" value="TreeGrafter"/>
</dbReference>
<accession>A0A5N5SU06</accession>
<dbReference type="NCBIfam" id="TIGR01197">
    <property type="entry name" value="nramp"/>
    <property type="match status" value="1"/>
</dbReference>
<evidence type="ECO:0000256" key="7">
    <source>
        <dbReference type="SAM" id="MobiDB-lite"/>
    </source>
</evidence>
<evidence type="ECO:0000256" key="1">
    <source>
        <dbReference type="ARBA" id="ARBA00004141"/>
    </source>
</evidence>
<dbReference type="InterPro" id="IPR001046">
    <property type="entry name" value="NRAMP_fam"/>
</dbReference>
<protein>
    <submittedName>
        <fullName evidence="9">Protein Malvolio</fullName>
    </submittedName>
</protein>
<dbReference type="AlphaFoldDB" id="A0A5N5SU06"/>
<keyword evidence="6 8" id="KW-0472">Membrane</keyword>
<dbReference type="OrthoDB" id="409173at2759"/>
<evidence type="ECO:0000256" key="4">
    <source>
        <dbReference type="ARBA" id="ARBA00022692"/>
    </source>
</evidence>
<feature type="transmembrane region" description="Helical" evidence="8">
    <location>
        <begin position="229"/>
        <end position="247"/>
    </location>
</feature>
<dbReference type="PRINTS" id="PR00447">
    <property type="entry name" value="NATRESASSCMP"/>
</dbReference>
<dbReference type="EMBL" id="SEYY01020337">
    <property type="protein sequence ID" value="KAB7497395.1"/>
    <property type="molecule type" value="Genomic_DNA"/>
</dbReference>
<organism evidence="9 10">
    <name type="scientific">Armadillidium nasatum</name>
    <dbReference type="NCBI Taxonomy" id="96803"/>
    <lineage>
        <taxon>Eukaryota</taxon>
        <taxon>Metazoa</taxon>
        <taxon>Ecdysozoa</taxon>
        <taxon>Arthropoda</taxon>
        <taxon>Crustacea</taxon>
        <taxon>Multicrustacea</taxon>
        <taxon>Malacostraca</taxon>
        <taxon>Eumalacostraca</taxon>
        <taxon>Peracarida</taxon>
        <taxon>Isopoda</taxon>
        <taxon>Oniscidea</taxon>
        <taxon>Crinocheta</taxon>
        <taxon>Armadillidiidae</taxon>
        <taxon>Armadillidium</taxon>
    </lineage>
</organism>
<name>A0A5N5SU06_9CRUS</name>
<keyword evidence="3" id="KW-0813">Transport</keyword>
<evidence type="ECO:0000256" key="5">
    <source>
        <dbReference type="ARBA" id="ARBA00022989"/>
    </source>
</evidence>
<evidence type="ECO:0000256" key="6">
    <source>
        <dbReference type="ARBA" id="ARBA00023136"/>
    </source>
</evidence>
<feature type="transmembrane region" description="Helical" evidence="8">
    <location>
        <begin position="88"/>
        <end position="105"/>
    </location>
</feature>
<feature type="transmembrane region" description="Helical" evidence="8">
    <location>
        <begin position="444"/>
        <end position="469"/>
    </location>
</feature>
<evidence type="ECO:0000313" key="10">
    <source>
        <dbReference type="Proteomes" id="UP000326759"/>
    </source>
</evidence>
<evidence type="ECO:0000313" key="9">
    <source>
        <dbReference type="EMBL" id="KAB7497395.1"/>
    </source>
</evidence>
<dbReference type="GO" id="GO:0005886">
    <property type="term" value="C:plasma membrane"/>
    <property type="evidence" value="ECO:0007669"/>
    <property type="project" value="TreeGrafter"/>
</dbReference>
<feature type="transmembrane region" description="Helical" evidence="8">
    <location>
        <begin position="270"/>
        <end position="293"/>
    </location>
</feature>
<dbReference type="PANTHER" id="PTHR11706">
    <property type="entry name" value="SOLUTE CARRIER PROTEIN FAMILY 11 MEMBER"/>
    <property type="match status" value="1"/>
</dbReference>
<feature type="region of interest" description="Disordered" evidence="7">
    <location>
        <begin position="1"/>
        <end position="42"/>
    </location>
</feature>
<keyword evidence="5 8" id="KW-1133">Transmembrane helix</keyword>
<dbReference type="GO" id="GO:0005381">
    <property type="term" value="F:iron ion transmembrane transporter activity"/>
    <property type="evidence" value="ECO:0007669"/>
    <property type="project" value="TreeGrafter"/>
</dbReference>
<comment type="caution">
    <text evidence="9">The sequence shown here is derived from an EMBL/GenBank/DDBJ whole genome shotgun (WGS) entry which is preliminary data.</text>
</comment>
<dbReference type="NCBIfam" id="NF037982">
    <property type="entry name" value="Nramp_1"/>
    <property type="match status" value="1"/>
</dbReference>
<comment type="subcellular location">
    <subcellularLocation>
        <location evidence="1">Membrane</location>
        <topology evidence="1">Multi-pass membrane protein</topology>
    </subcellularLocation>
</comment>
<feature type="transmembrane region" description="Helical" evidence="8">
    <location>
        <begin position="314"/>
        <end position="338"/>
    </location>
</feature>
<feature type="compositionally biased region" description="Polar residues" evidence="7">
    <location>
        <begin position="18"/>
        <end position="36"/>
    </location>
</feature>
<evidence type="ECO:0000256" key="2">
    <source>
        <dbReference type="ARBA" id="ARBA00006670"/>
    </source>
</evidence>
<reference evidence="9 10" key="1">
    <citation type="journal article" date="2019" name="PLoS Biol.">
        <title>Sex chromosomes control vertical transmission of feminizing Wolbachia symbionts in an isopod.</title>
        <authorList>
            <person name="Becking T."/>
            <person name="Chebbi M.A."/>
            <person name="Giraud I."/>
            <person name="Moumen B."/>
            <person name="Laverre T."/>
            <person name="Caubet Y."/>
            <person name="Peccoud J."/>
            <person name="Gilbert C."/>
            <person name="Cordaux R."/>
        </authorList>
    </citation>
    <scope>NUCLEOTIDE SEQUENCE [LARGE SCALE GENOMIC DNA]</scope>
    <source>
        <strain evidence="9">ANa2</strain>
        <tissue evidence="9">Whole body excluding digestive tract and cuticle</tissue>
    </source>
</reference>
<feature type="transmembrane region" description="Helical" evidence="8">
    <location>
        <begin position="117"/>
        <end position="135"/>
    </location>
</feature>
<feature type="transmembrane region" description="Helical" evidence="8">
    <location>
        <begin position="198"/>
        <end position="217"/>
    </location>
</feature>
<comment type="similarity">
    <text evidence="2">Belongs to the NRAMP family.</text>
</comment>
<evidence type="ECO:0000256" key="8">
    <source>
        <dbReference type="SAM" id="Phobius"/>
    </source>
</evidence>
<sequence>MEEKPVNISLSKEKENSLTESQNVKNLSSDTNDSSSWPPPLYPASTSNSVINETSSLTHPPEEEFTTYLDVEKIQVPDSDKIFSFRKLWAFTGPGFLMSIAYLDPGNIESDLQSGSLAGYNLLWVLMWATILGLLMQRLAARLGTVTGMHLAEVCYRQYPKYPRLLLWIMVEIAIIGSDMQEVIGTSIAIYLLSNQTIPLWGGVIITIADTFTFLALDQYGLRKLEALFGFLITVMGITFGYEYGVVRPDQGQVMRGLFVPGCKDCSRDAILQAVGIVGAVIMPHNLYLHSALVKSRAVDRQKKKEVSEANKYYFIESCIALFLSFIINVFVVGVFAAGMHGVTNIEVREQCEARNYSIGIETFSGFLNLRWKRWQRVLLTRTIAIFPTFFVAFYKDITDMTGMNDFLNAVMSLQLPFALLPTITFTCSAAIMGDFVNGVVTKIISILVTIVVIGINLAFVIASLVDIITGDWWQWLLIVVISSIYFGFIIYLILGLLLVLGVNRISSLPVNIYPSKIFYSKHMVLSNNMKESPYRLEATRSNSTPTQ</sequence>
<keyword evidence="4 8" id="KW-0812">Transmembrane</keyword>
<feature type="transmembrane region" description="Helical" evidence="8">
    <location>
        <begin position="407"/>
        <end position="432"/>
    </location>
</feature>
<dbReference type="Pfam" id="PF01566">
    <property type="entry name" value="Nramp"/>
    <property type="match status" value="2"/>
</dbReference>